<keyword evidence="6" id="KW-0032">Aminotransferase</keyword>
<dbReference type="AlphaFoldDB" id="A0A350P4H8"/>
<evidence type="ECO:0000256" key="3">
    <source>
        <dbReference type="PIRSR" id="PIRSR000390-1"/>
    </source>
</evidence>
<dbReference type="RefSeq" id="WP_272965052.1">
    <property type="nucleotide sequence ID" value="NZ_CALBIY010000025.1"/>
</dbReference>
<dbReference type="InterPro" id="IPR015422">
    <property type="entry name" value="PyrdxlP-dep_Trfase_small"/>
</dbReference>
<dbReference type="PANTHER" id="PTHR30244:SF9">
    <property type="entry name" value="PROTEIN RV3402C"/>
    <property type="match status" value="1"/>
</dbReference>
<dbReference type="CDD" id="cd00616">
    <property type="entry name" value="AHBA_syn"/>
    <property type="match status" value="1"/>
</dbReference>
<accession>A0A350P4H8</accession>
<dbReference type="InterPro" id="IPR015424">
    <property type="entry name" value="PyrdxlP-dep_Trfase"/>
</dbReference>
<feature type="active site" description="Proton acceptor" evidence="3">
    <location>
        <position position="199"/>
    </location>
</feature>
<dbReference type="Proteomes" id="UP000263517">
    <property type="component" value="Unassembled WGS sequence"/>
</dbReference>
<dbReference type="InterPro" id="IPR015421">
    <property type="entry name" value="PyrdxlP-dep_Trfase_major"/>
</dbReference>
<comment type="similarity">
    <text evidence="2 5">Belongs to the DegT/DnrJ/EryC1 family.</text>
</comment>
<dbReference type="Gene3D" id="3.90.1150.10">
    <property type="entry name" value="Aspartate Aminotransferase, domain 1"/>
    <property type="match status" value="1"/>
</dbReference>
<evidence type="ECO:0000313" key="6">
    <source>
        <dbReference type="EMBL" id="HAW76195.1"/>
    </source>
</evidence>
<dbReference type="GO" id="GO:0008483">
    <property type="term" value="F:transaminase activity"/>
    <property type="evidence" value="ECO:0007669"/>
    <property type="project" value="UniProtKB-KW"/>
</dbReference>
<dbReference type="GO" id="GO:0000271">
    <property type="term" value="P:polysaccharide biosynthetic process"/>
    <property type="evidence" value="ECO:0007669"/>
    <property type="project" value="TreeGrafter"/>
</dbReference>
<dbReference type="EMBL" id="DNAN01000380">
    <property type="protein sequence ID" value="HAW76195.1"/>
    <property type="molecule type" value="Genomic_DNA"/>
</dbReference>
<keyword evidence="6" id="KW-0808">Transferase</keyword>
<dbReference type="Gene3D" id="3.40.640.10">
    <property type="entry name" value="Type I PLP-dependent aspartate aminotransferase-like (Major domain)"/>
    <property type="match status" value="1"/>
</dbReference>
<evidence type="ECO:0000256" key="1">
    <source>
        <dbReference type="ARBA" id="ARBA00022898"/>
    </source>
</evidence>
<evidence type="ECO:0000256" key="4">
    <source>
        <dbReference type="PIRSR" id="PIRSR000390-2"/>
    </source>
</evidence>
<evidence type="ECO:0000313" key="7">
    <source>
        <dbReference type="Proteomes" id="UP000263517"/>
    </source>
</evidence>
<dbReference type="Pfam" id="PF01041">
    <property type="entry name" value="DegT_DnrJ_EryC1"/>
    <property type="match status" value="1"/>
</dbReference>
<evidence type="ECO:0000256" key="2">
    <source>
        <dbReference type="ARBA" id="ARBA00037999"/>
    </source>
</evidence>
<gene>
    <name evidence="6" type="ORF">DCW74_10730</name>
</gene>
<evidence type="ECO:0000256" key="5">
    <source>
        <dbReference type="RuleBase" id="RU004508"/>
    </source>
</evidence>
<protein>
    <submittedName>
        <fullName evidence="6">DegT/DnrJ/EryC1/StrS aminotransferase</fullName>
    </submittedName>
</protein>
<organism evidence="6 7">
    <name type="scientific">Alteromonas australica</name>
    <dbReference type="NCBI Taxonomy" id="589873"/>
    <lineage>
        <taxon>Bacteria</taxon>
        <taxon>Pseudomonadati</taxon>
        <taxon>Pseudomonadota</taxon>
        <taxon>Gammaproteobacteria</taxon>
        <taxon>Alteromonadales</taxon>
        <taxon>Alteromonadaceae</taxon>
        <taxon>Alteromonas/Salinimonas group</taxon>
        <taxon>Alteromonas</taxon>
    </lineage>
</organism>
<comment type="caution">
    <text evidence="6">The sequence shown here is derived from an EMBL/GenBank/DDBJ whole genome shotgun (WGS) entry which is preliminary data.</text>
</comment>
<dbReference type="InterPro" id="IPR000653">
    <property type="entry name" value="DegT/StrS_aminotransferase"/>
</dbReference>
<dbReference type="PIRSF" id="PIRSF000390">
    <property type="entry name" value="PLP_StrS"/>
    <property type="match status" value="1"/>
</dbReference>
<name>A0A350P4H8_9ALTE</name>
<reference evidence="6 7" key="1">
    <citation type="journal article" date="2018" name="Nat. Biotechnol.">
        <title>A standardized bacterial taxonomy based on genome phylogeny substantially revises the tree of life.</title>
        <authorList>
            <person name="Parks D.H."/>
            <person name="Chuvochina M."/>
            <person name="Waite D.W."/>
            <person name="Rinke C."/>
            <person name="Skarshewski A."/>
            <person name="Chaumeil P.A."/>
            <person name="Hugenholtz P."/>
        </authorList>
    </citation>
    <scope>NUCLEOTIDE SEQUENCE [LARGE SCALE GENOMIC DNA]</scope>
    <source>
        <strain evidence="6">UBA11978</strain>
    </source>
</reference>
<sequence>MTKVEEIVSHLPMQPLDDPIPVGQLYFPDWCDYEQAMRGIFEREYYNNNGPLVTALEKQLENFLNVKHAICVSNATHGLMIAAQAMELTGKVILPAHTFIASAQSLLWCGLTPVFCDVQKDGHHIDSTKLEALITDDVSAIMAVNLWGGAADIDALEKMASKHDIKLYFDSAQAFGCEYQGKKVGGFGDVEVFSLHATKVLSAGEGGLICTNNDELANKIRSIRPSYGSFEKVAIEKVANSRMSEAQAAVALLNLKSYKNYQRNNENIYNLYSQRLSCIPGISIVNPEGVTLSNFQSLVCSVDEDKFGCSRDELLTILKHFSVLARRYFYPGVHKTVDFAQYKYNLPNTDHLSNVAIQLPIGAQVEKDVVNFICDVIAQTHENSLRHGWL</sequence>
<dbReference type="SUPFAM" id="SSF53383">
    <property type="entry name" value="PLP-dependent transferases"/>
    <property type="match status" value="1"/>
</dbReference>
<keyword evidence="1 4" id="KW-0663">Pyridoxal phosphate</keyword>
<dbReference type="PANTHER" id="PTHR30244">
    <property type="entry name" value="TRANSAMINASE"/>
    <property type="match status" value="1"/>
</dbReference>
<feature type="modified residue" description="N6-(pyridoxal phosphate)lysine" evidence="4">
    <location>
        <position position="199"/>
    </location>
</feature>
<proteinExistence type="inferred from homology"/>
<dbReference type="GO" id="GO:0030170">
    <property type="term" value="F:pyridoxal phosphate binding"/>
    <property type="evidence" value="ECO:0007669"/>
    <property type="project" value="TreeGrafter"/>
</dbReference>